<dbReference type="RefSeq" id="WP_154458478.1">
    <property type="nucleotide sequence ID" value="NZ_VUMV01000007.1"/>
</dbReference>
<keyword evidence="1" id="KW-0949">S-adenosyl-L-methionine</keyword>
<keyword evidence="1" id="KW-0963">Cytoplasm</keyword>
<protein>
    <recommendedName>
        <fullName evidence="1">Ribosomal RNA small subunit methyltransferase J</fullName>
        <ecNumber evidence="1">2.1.1.242</ecNumber>
    </recommendedName>
    <alternativeName>
        <fullName evidence="1">16S rRNA m2G1516 methyltransferase</fullName>
    </alternativeName>
    <alternativeName>
        <fullName evidence="1">rRNA (guanine-N(2)-)-methyltransferase</fullName>
    </alternativeName>
</protein>
<dbReference type="EMBL" id="VUMV01000007">
    <property type="protein sequence ID" value="MST82567.1"/>
    <property type="molecule type" value="Genomic_DNA"/>
</dbReference>
<dbReference type="InterPro" id="IPR007536">
    <property type="entry name" value="16SrRNA_methylTrfase_J"/>
</dbReference>
<dbReference type="GO" id="GO:0005737">
    <property type="term" value="C:cytoplasm"/>
    <property type="evidence" value="ECO:0007669"/>
    <property type="project" value="UniProtKB-SubCell"/>
</dbReference>
<evidence type="ECO:0000256" key="1">
    <source>
        <dbReference type="HAMAP-Rule" id="MF_01523"/>
    </source>
</evidence>
<dbReference type="Proteomes" id="UP000466864">
    <property type="component" value="Unassembled WGS sequence"/>
</dbReference>
<keyword evidence="1 2" id="KW-0489">Methyltransferase</keyword>
<keyword evidence="1 2" id="KW-0808">Transferase</keyword>
<keyword evidence="1" id="KW-0698">rRNA processing</keyword>
<comment type="caution">
    <text evidence="2">The sequence shown here is derived from an EMBL/GenBank/DDBJ whole genome shotgun (WGS) entry which is preliminary data.</text>
</comment>
<dbReference type="Gene3D" id="3.40.50.150">
    <property type="entry name" value="Vaccinia Virus protein VP39"/>
    <property type="match status" value="1"/>
</dbReference>
<organism evidence="2 3">
    <name type="scientific">Bilifractor porci</name>
    <dbReference type="NCBI Taxonomy" id="2606636"/>
    <lineage>
        <taxon>Bacteria</taxon>
        <taxon>Bacillati</taxon>
        <taxon>Bacillota</taxon>
        <taxon>Clostridia</taxon>
        <taxon>Lachnospirales</taxon>
        <taxon>Lachnospiraceae</taxon>
        <taxon>Bilifractor</taxon>
    </lineage>
</organism>
<evidence type="ECO:0000313" key="3">
    <source>
        <dbReference type="Proteomes" id="UP000466864"/>
    </source>
</evidence>
<sequence>MEKMRKIPVVLAENPADREAAELLAEHLRTEMVRRLTDVPEATLVLKFCPEGLTLTDRKLSLRGDFSGMARRLKTNNLRQEMLVRAARIRRPERRPVAVDATAGLGEDSLLLAAAGFTVELYEYNPVIAALLADALKRARGDGNTVLASAAAEMHLHEEDSAAVLRKGSLHPELVLLDPMFPERKKSALIGKKFQLLQQLERPCSEEEELLQAAEAAHPGKIVIKRPLKGPFLAGRKPEYSISGKAVRYDCFVFPEYSS</sequence>
<gene>
    <name evidence="1" type="primary">rsmJ</name>
    <name evidence="2" type="ORF">FYJ60_09585</name>
</gene>
<comment type="function">
    <text evidence="1">Specifically methylates the guanosine in position 1516 of 16S rRNA.</text>
</comment>
<dbReference type="EC" id="2.1.1.242" evidence="1"/>
<comment type="caution">
    <text evidence="1">Lacks conserved residue(s) required for the propagation of feature annotation.</text>
</comment>
<dbReference type="AlphaFoldDB" id="A0A7X2TNS7"/>
<feature type="binding site" evidence="1">
    <location>
        <position position="178"/>
    </location>
    <ligand>
        <name>S-adenosyl-L-methionine</name>
        <dbReference type="ChEBI" id="CHEBI:59789"/>
    </ligand>
</feature>
<dbReference type="Pfam" id="PF04445">
    <property type="entry name" value="SAM_MT"/>
    <property type="match status" value="1"/>
</dbReference>
<dbReference type="GO" id="GO:0008990">
    <property type="term" value="F:rRNA (guanine-N2-)-methyltransferase activity"/>
    <property type="evidence" value="ECO:0007669"/>
    <property type="project" value="UniProtKB-UniRule"/>
</dbReference>
<keyword evidence="3" id="KW-1185">Reference proteome</keyword>
<dbReference type="PANTHER" id="PTHR36112:SF1">
    <property type="entry name" value="RIBOSOMAL RNA SMALL SUBUNIT METHYLTRANSFERASE J"/>
    <property type="match status" value="1"/>
</dbReference>
<dbReference type="SUPFAM" id="SSF53335">
    <property type="entry name" value="S-adenosyl-L-methionine-dependent methyltransferases"/>
    <property type="match status" value="1"/>
</dbReference>
<proteinExistence type="inferred from homology"/>
<comment type="subcellular location">
    <subcellularLocation>
        <location evidence="1">Cytoplasm</location>
    </subcellularLocation>
</comment>
<accession>A0A7X2TNS7</accession>
<dbReference type="PANTHER" id="PTHR36112">
    <property type="entry name" value="RIBOSOMAL RNA SMALL SUBUNIT METHYLTRANSFERASE J"/>
    <property type="match status" value="1"/>
</dbReference>
<dbReference type="HAMAP" id="MF_01523">
    <property type="entry name" value="16SrRNA_methyltr_J"/>
    <property type="match status" value="1"/>
</dbReference>
<reference evidence="2 3" key="1">
    <citation type="submission" date="2019-08" db="EMBL/GenBank/DDBJ databases">
        <title>In-depth cultivation of the pig gut microbiome towards novel bacterial diversity and tailored functional studies.</title>
        <authorList>
            <person name="Wylensek D."/>
            <person name="Hitch T.C.A."/>
            <person name="Clavel T."/>
        </authorList>
    </citation>
    <scope>NUCLEOTIDE SEQUENCE [LARGE SCALE GENOMIC DNA]</scope>
    <source>
        <strain evidence="2 3">Oil+RF-744-WCA-WT-13</strain>
    </source>
</reference>
<comment type="catalytic activity">
    <reaction evidence="1">
        <text>guanosine(1516) in 16S rRNA + S-adenosyl-L-methionine = N(2)-methylguanosine(1516) in 16S rRNA + S-adenosyl-L-homocysteine + H(+)</text>
        <dbReference type="Rhea" id="RHEA:43220"/>
        <dbReference type="Rhea" id="RHEA-COMP:10412"/>
        <dbReference type="Rhea" id="RHEA-COMP:10413"/>
        <dbReference type="ChEBI" id="CHEBI:15378"/>
        <dbReference type="ChEBI" id="CHEBI:57856"/>
        <dbReference type="ChEBI" id="CHEBI:59789"/>
        <dbReference type="ChEBI" id="CHEBI:74269"/>
        <dbReference type="ChEBI" id="CHEBI:74481"/>
        <dbReference type="EC" id="2.1.1.242"/>
    </reaction>
</comment>
<evidence type="ECO:0000313" key="2">
    <source>
        <dbReference type="EMBL" id="MST82567.1"/>
    </source>
</evidence>
<comment type="similarity">
    <text evidence="1">Belongs to the methyltransferase superfamily. RsmJ family.</text>
</comment>
<dbReference type="InterPro" id="IPR029063">
    <property type="entry name" value="SAM-dependent_MTases_sf"/>
</dbReference>
<name>A0A7X2TNS7_9FIRM</name>